<proteinExistence type="predicted"/>
<dbReference type="EMBL" id="GGEC01069346">
    <property type="protein sequence ID" value="MBX49830.1"/>
    <property type="molecule type" value="Transcribed_RNA"/>
</dbReference>
<dbReference type="AlphaFoldDB" id="A0A2P2P522"/>
<organism evidence="1">
    <name type="scientific">Rhizophora mucronata</name>
    <name type="common">Asiatic mangrove</name>
    <dbReference type="NCBI Taxonomy" id="61149"/>
    <lineage>
        <taxon>Eukaryota</taxon>
        <taxon>Viridiplantae</taxon>
        <taxon>Streptophyta</taxon>
        <taxon>Embryophyta</taxon>
        <taxon>Tracheophyta</taxon>
        <taxon>Spermatophyta</taxon>
        <taxon>Magnoliopsida</taxon>
        <taxon>eudicotyledons</taxon>
        <taxon>Gunneridae</taxon>
        <taxon>Pentapetalae</taxon>
        <taxon>rosids</taxon>
        <taxon>fabids</taxon>
        <taxon>Malpighiales</taxon>
        <taxon>Rhizophoraceae</taxon>
        <taxon>Rhizophora</taxon>
    </lineage>
</organism>
<evidence type="ECO:0000313" key="1">
    <source>
        <dbReference type="EMBL" id="MBX49830.1"/>
    </source>
</evidence>
<reference evidence="1" key="1">
    <citation type="submission" date="2018-02" db="EMBL/GenBank/DDBJ databases">
        <title>Rhizophora mucronata_Transcriptome.</title>
        <authorList>
            <person name="Meera S.P."/>
            <person name="Sreeshan A."/>
            <person name="Augustine A."/>
        </authorList>
    </citation>
    <scope>NUCLEOTIDE SEQUENCE</scope>
    <source>
        <tissue evidence="1">Leaf</tissue>
    </source>
</reference>
<sequence>MHLQGNIIYIQQLALITQAKLKRQYSK</sequence>
<protein>
    <submittedName>
        <fullName evidence="1">Uncharacterized protein</fullName>
    </submittedName>
</protein>
<name>A0A2P2P522_RHIMU</name>
<accession>A0A2P2P522</accession>